<dbReference type="Pfam" id="PF03917">
    <property type="entry name" value="GSH_synth_ATP"/>
    <property type="match status" value="1"/>
</dbReference>
<dbReference type="GO" id="GO:0005829">
    <property type="term" value="C:cytosol"/>
    <property type="evidence" value="ECO:0007669"/>
    <property type="project" value="TreeGrafter"/>
</dbReference>
<dbReference type="GO" id="GO:0043295">
    <property type="term" value="F:glutathione binding"/>
    <property type="evidence" value="ECO:0007669"/>
    <property type="project" value="TreeGrafter"/>
</dbReference>
<evidence type="ECO:0000313" key="1">
    <source>
        <dbReference type="Proteomes" id="UP000504611"/>
    </source>
</evidence>
<reference evidence="2" key="1">
    <citation type="submission" date="2025-08" db="UniProtKB">
        <authorList>
            <consortium name="RefSeq"/>
        </authorList>
    </citation>
    <scope>IDENTIFICATION</scope>
    <source>
        <tissue evidence="2">Muscle</tissue>
    </source>
</reference>
<dbReference type="SUPFAM" id="SSF56059">
    <property type="entry name" value="Glutathione synthetase ATP-binding domain-like"/>
    <property type="match status" value="1"/>
</dbReference>
<gene>
    <name evidence="2" type="primary">LOC104949757</name>
</gene>
<dbReference type="Proteomes" id="UP000504611">
    <property type="component" value="Unplaced"/>
</dbReference>
<sequence>MKNSIIGDLFRYCLFLGNNFYGSEMCEVLQEVKDSTERTAYILMDKIHPAPVQNVLLRRDAPLQISTCLSELGVFGTYVRKGEDMVLNECVGHLLRTKSSEHSDGGVASGVAVLDNPLLF</sequence>
<protein>
    <submittedName>
        <fullName evidence="2">Glutathione synthetase-like</fullName>
    </submittedName>
</protein>
<accession>A0A6I9ND50</accession>
<dbReference type="KEGG" id="ncc:104949757"/>
<proteinExistence type="predicted"/>
<keyword evidence="1" id="KW-1185">Reference proteome</keyword>
<evidence type="ECO:0000313" key="2">
    <source>
        <dbReference type="RefSeq" id="XP_010774467.1"/>
    </source>
</evidence>
<dbReference type="GeneID" id="104949757"/>
<dbReference type="GO" id="GO:0004363">
    <property type="term" value="F:glutathione synthase activity"/>
    <property type="evidence" value="ECO:0007669"/>
    <property type="project" value="InterPro"/>
</dbReference>
<dbReference type="RefSeq" id="XP_010774467.1">
    <property type="nucleotide sequence ID" value="XM_010776165.1"/>
</dbReference>
<dbReference type="OrthoDB" id="2020073at2759"/>
<dbReference type="Gene3D" id="3.30.470.20">
    <property type="entry name" value="ATP-grasp fold, B domain"/>
    <property type="match status" value="1"/>
</dbReference>
<dbReference type="AlphaFoldDB" id="A0A6I9ND50"/>
<name>A0A6I9ND50_9TELE</name>
<dbReference type="GO" id="GO:0005524">
    <property type="term" value="F:ATP binding"/>
    <property type="evidence" value="ECO:0007669"/>
    <property type="project" value="InterPro"/>
</dbReference>
<organism evidence="1 2">
    <name type="scientific">Notothenia coriiceps</name>
    <name type="common">black rockcod</name>
    <dbReference type="NCBI Taxonomy" id="8208"/>
    <lineage>
        <taxon>Eukaryota</taxon>
        <taxon>Metazoa</taxon>
        <taxon>Chordata</taxon>
        <taxon>Craniata</taxon>
        <taxon>Vertebrata</taxon>
        <taxon>Euteleostomi</taxon>
        <taxon>Actinopterygii</taxon>
        <taxon>Neopterygii</taxon>
        <taxon>Teleostei</taxon>
        <taxon>Neoteleostei</taxon>
        <taxon>Acanthomorphata</taxon>
        <taxon>Eupercaria</taxon>
        <taxon>Perciformes</taxon>
        <taxon>Notothenioidei</taxon>
        <taxon>Nototheniidae</taxon>
        <taxon>Notothenia</taxon>
    </lineage>
</organism>
<dbReference type="PANTHER" id="PTHR11130:SF0">
    <property type="entry name" value="GLUTATHIONE SYNTHETASE"/>
    <property type="match status" value="1"/>
</dbReference>
<dbReference type="PANTHER" id="PTHR11130">
    <property type="entry name" value="GLUTATHIONE SYNTHETASE"/>
    <property type="match status" value="1"/>
</dbReference>
<dbReference type="InterPro" id="IPR005615">
    <property type="entry name" value="Glutathione_synthase"/>
</dbReference>